<dbReference type="EMBL" id="JACVFC010000001">
    <property type="protein sequence ID" value="MBC9930802.1"/>
    <property type="molecule type" value="Genomic_DNA"/>
</dbReference>
<dbReference type="Proteomes" id="UP000659124">
    <property type="component" value="Unassembled WGS sequence"/>
</dbReference>
<feature type="signal peptide" evidence="1">
    <location>
        <begin position="1"/>
        <end position="17"/>
    </location>
</feature>
<evidence type="ECO:0000256" key="1">
    <source>
        <dbReference type="SAM" id="SignalP"/>
    </source>
</evidence>
<accession>A0ABR7TJY6</accession>
<protein>
    <submittedName>
        <fullName evidence="2">Uncharacterized protein</fullName>
    </submittedName>
</protein>
<feature type="chain" id="PRO_5045046566" evidence="1">
    <location>
        <begin position="18"/>
        <end position="249"/>
    </location>
</feature>
<organism evidence="2 3">
    <name type="scientific">Chitinophaga qingshengii</name>
    <dbReference type="NCBI Taxonomy" id="1569794"/>
    <lineage>
        <taxon>Bacteria</taxon>
        <taxon>Pseudomonadati</taxon>
        <taxon>Bacteroidota</taxon>
        <taxon>Chitinophagia</taxon>
        <taxon>Chitinophagales</taxon>
        <taxon>Chitinophagaceae</taxon>
        <taxon>Chitinophaga</taxon>
    </lineage>
</organism>
<dbReference type="RefSeq" id="WP_188087850.1">
    <property type="nucleotide sequence ID" value="NZ_JACVFC010000001.1"/>
</dbReference>
<keyword evidence="1" id="KW-0732">Signal</keyword>
<evidence type="ECO:0000313" key="2">
    <source>
        <dbReference type="EMBL" id="MBC9930802.1"/>
    </source>
</evidence>
<reference evidence="2 3" key="1">
    <citation type="submission" date="2020-09" db="EMBL/GenBank/DDBJ databases">
        <title>Genome sequences of type strains of Chitinophaga qingshengii and Chitinophaga varians.</title>
        <authorList>
            <person name="Kittiwongwattana C."/>
        </authorList>
    </citation>
    <scope>NUCLEOTIDE SEQUENCE [LARGE SCALE GENOMIC DNA]</scope>
    <source>
        <strain evidence="2 3">JCM 30026</strain>
    </source>
</reference>
<name>A0ABR7TJY6_9BACT</name>
<evidence type="ECO:0000313" key="3">
    <source>
        <dbReference type="Proteomes" id="UP000659124"/>
    </source>
</evidence>
<comment type="caution">
    <text evidence="2">The sequence shown here is derived from an EMBL/GenBank/DDBJ whole genome shotgun (WGS) entry which is preliminary data.</text>
</comment>
<gene>
    <name evidence="2" type="ORF">ICL07_10480</name>
</gene>
<dbReference type="PROSITE" id="PS51257">
    <property type="entry name" value="PROKAR_LIPOPROTEIN"/>
    <property type="match status" value="1"/>
</dbReference>
<sequence>MIKNILWLLLFVPLVYACNNSGKQTGTDSTQTTHDTTAPETPVTVTHDYIDTIQVGNKKFLVSFIDKATYDQYPAYQPSGDTSERNALAKNPGVKRVGEQLEFSLGNGAQKIRANNGEDDDDFVRYSYAGYYPDLHRHGMFIGYYEADGFELLNPDNGDTLNTWTAPIISPDKKYFICPNMDIEAGFNPNGFQLFEIDNKNIRLVGQAELTKYGIDQVKWIDNKTFIAIYQTDEDIMHNRSRYVKLVMQ</sequence>
<proteinExistence type="predicted"/>
<keyword evidence="3" id="KW-1185">Reference proteome</keyword>